<name>A0ABP4QNB7_9ACTN</name>
<evidence type="ECO:0000256" key="1">
    <source>
        <dbReference type="SAM" id="Coils"/>
    </source>
</evidence>
<dbReference type="Gene3D" id="1.10.287.1490">
    <property type="match status" value="1"/>
</dbReference>
<evidence type="ECO:0000313" key="4">
    <source>
        <dbReference type="Proteomes" id="UP001500190"/>
    </source>
</evidence>
<proteinExistence type="predicted"/>
<reference evidence="4" key="1">
    <citation type="journal article" date="2019" name="Int. J. Syst. Evol. Microbiol.">
        <title>The Global Catalogue of Microorganisms (GCM) 10K type strain sequencing project: providing services to taxonomists for standard genome sequencing and annotation.</title>
        <authorList>
            <consortium name="The Broad Institute Genomics Platform"/>
            <consortium name="The Broad Institute Genome Sequencing Center for Infectious Disease"/>
            <person name="Wu L."/>
            <person name="Ma J."/>
        </authorList>
    </citation>
    <scope>NUCLEOTIDE SEQUENCE [LARGE SCALE GENOMIC DNA]</scope>
    <source>
        <strain evidence="4">JCM 14304</strain>
    </source>
</reference>
<feature type="region of interest" description="Disordered" evidence="2">
    <location>
        <begin position="286"/>
        <end position="308"/>
    </location>
</feature>
<accession>A0ABP4QNB7</accession>
<keyword evidence="1" id="KW-0175">Coiled coil</keyword>
<protein>
    <submittedName>
        <fullName evidence="3">NYN domain-containing protein</fullName>
    </submittedName>
</protein>
<dbReference type="PANTHER" id="PTHR34547:SF1">
    <property type="entry name" value="YACP-LIKE NYN DOMAIN PROTEIN"/>
    <property type="match status" value="1"/>
</dbReference>
<evidence type="ECO:0000313" key="3">
    <source>
        <dbReference type="EMBL" id="GAA1614644.1"/>
    </source>
</evidence>
<dbReference type="EMBL" id="BAAAND010000013">
    <property type="protein sequence ID" value="GAA1614644.1"/>
    <property type="molecule type" value="Genomic_DNA"/>
</dbReference>
<evidence type="ECO:0000256" key="2">
    <source>
        <dbReference type="SAM" id="MobiDB-lite"/>
    </source>
</evidence>
<dbReference type="Proteomes" id="UP001500190">
    <property type="component" value="Unassembled WGS sequence"/>
</dbReference>
<sequence length="453" mass="49161">MVCVTGRSRSPYQPDCGPVTEAGTAASSAATTLPEPVRQRVLTLAAHALGQLPATDIPAPLRRFASFAPAKRAKLSASVLGPILETDDHFRKLTAFEVRRAHPELGDAVADGVPVPAADPVEVAALAYLLRPDDWEQHLAAVAQVPVENPRADAEAVHRLSDQLDQARTETRQVRERLREQVNELKTENVTLRRKLNEARQRITGLHTELEQRTKEAASADERVEAARAEVDRELRKLRARITELEAVEHAARRTAGQERELATTRTRLLLDTLLEAASGLRRELALPPGGELRPADTVAGSEPDAAPVGRTAPEDDPALFDELLALPQVHLIVDGYNVTKTAWPNSPLHSQRQRLVTALGALVAQRRVEVTVVFDGAELSGPVQLNPPRGVRVRFSPAGVIADEVIRQLVRAEPPGRPVVVVSTDREVADSIVKLGARALSSASLVARIART</sequence>
<organism evidence="3 4">
    <name type="scientific">Kribbella karoonensis</name>
    <dbReference type="NCBI Taxonomy" id="324851"/>
    <lineage>
        <taxon>Bacteria</taxon>
        <taxon>Bacillati</taxon>
        <taxon>Actinomycetota</taxon>
        <taxon>Actinomycetes</taxon>
        <taxon>Propionibacteriales</taxon>
        <taxon>Kribbellaceae</taxon>
        <taxon>Kribbella</taxon>
    </lineage>
</organism>
<dbReference type="PANTHER" id="PTHR34547">
    <property type="entry name" value="YACP-LIKE NYN DOMAIN PROTEIN"/>
    <property type="match status" value="1"/>
</dbReference>
<comment type="caution">
    <text evidence="3">The sequence shown here is derived from an EMBL/GenBank/DDBJ whole genome shotgun (WGS) entry which is preliminary data.</text>
</comment>
<keyword evidence="4" id="KW-1185">Reference proteome</keyword>
<dbReference type="Pfam" id="PF05991">
    <property type="entry name" value="NYN_YacP"/>
    <property type="match status" value="1"/>
</dbReference>
<feature type="coiled-coil region" evidence="1">
    <location>
        <begin position="157"/>
        <end position="255"/>
    </location>
</feature>
<dbReference type="InterPro" id="IPR010298">
    <property type="entry name" value="YacP-like"/>
</dbReference>
<gene>
    <name evidence="3" type="ORF">GCM10009742_77560</name>
</gene>